<dbReference type="Pfam" id="PF11576">
    <property type="entry name" value="HcgB"/>
    <property type="match status" value="1"/>
</dbReference>
<feature type="compositionally biased region" description="Basic and acidic residues" evidence="1">
    <location>
        <begin position="14"/>
        <end position="25"/>
    </location>
</feature>
<dbReference type="Gene3D" id="3.40.50.10150">
    <property type="entry name" value="B12-dependent dehydatase associated subunit"/>
    <property type="match status" value="1"/>
</dbReference>
<dbReference type="InterPro" id="IPR010254">
    <property type="entry name" value="B12-dep_deHydtase_bsu"/>
</dbReference>
<evidence type="ECO:0000256" key="1">
    <source>
        <dbReference type="SAM" id="MobiDB-lite"/>
    </source>
</evidence>
<organism evidence="2 3">
    <name type="scientific">Methanothermobacter tenebrarum</name>
    <dbReference type="NCBI Taxonomy" id="680118"/>
    <lineage>
        <taxon>Archaea</taxon>
        <taxon>Methanobacteriati</taxon>
        <taxon>Methanobacteriota</taxon>
        <taxon>Methanomada group</taxon>
        <taxon>Methanobacteria</taxon>
        <taxon>Methanobacteriales</taxon>
        <taxon>Methanobacteriaceae</taxon>
        <taxon>Methanothermobacter</taxon>
    </lineage>
</organism>
<dbReference type="Gene3D" id="1.10.287.470">
    <property type="entry name" value="Helix hairpin bin"/>
    <property type="match status" value="1"/>
</dbReference>
<feature type="region of interest" description="Disordered" evidence="1">
    <location>
        <begin position="1"/>
        <end position="25"/>
    </location>
</feature>
<sequence length="154" mass="16983">MLEKHIKKAYNESTEGKRKGDKKTESEKIREYILSAKKITVPNWDGKKLESINRTLKKFGLPKAKGLKINTNAADLTRMPTITKALMAVDTTDSDLIIARGRLGVPGSGSMLVIMDHKGRILSAAISPPHIIHGKSLQEAVEEELKTALQRLGL</sequence>
<accession>A0ABN6P9R8</accession>
<keyword evidence="3" id="KW-1185">Reference proteome</keyword>
<evidence type="ECO:0000313" key="2">
    <source>
        <dbReference type="EMBL" id="BDH78899.1"/>
    </source>
</evidence>
<dbReference type="RefSeq" id="WP_248564759.1">
    <property type="nucleotide sequence ID" value="NZ_AP025698.1"/>
</dbReference>
<dbReference type="InterPro" id="IPR012019">
    <property type="entry name" value="HcgB"/>
</dbReference>
<evidence type="ECO:0008006" key="4">
    <source>
        <dbReference type="Google" id="ProtNLM"/>
    </source>
</evidence>
<proteinExistence type="predicted"/>
<dbReference type="PIRSF" id="PIRSF005018">
    <property type="entry name" value="UCP005018"/>
    <property type="match status" value="1"/>
</dbReference>
<reference evidence="2 3" key="1">
    <citation type="submission" date="2022-04" db="EMBL/GenBank/DDBJ databases">
        <title>Complete genome of Methanothermobacter tenebrarum strain RMAS.</title>
        <authorList>
            <person name="Nakamura K."/>
            <person name="Oshima K."/>
            <person name="Hattori M."/>
            <person name="Kamagata Y."/>
            <person name="Takamizawa K."/>
        </authorList>
    </citation>
    <scope>NUCLEOTIDE SEQUENCE [LARGE SCALE GENOMIC DNA]</scope>
    <source>
        <strain evidence="2 3">RMAS</strain>
    </source>
</reference>
<name>A0ABN6P9R8_9EURY</name>
<protein>
    <recommendedName>
        <fullName evidence="4">DUF3236 domain-containing protein</fullName>
    </recommendedName>
</protein>
<dbReference type="EMBL" id="AP025698">
    <property type="protein sequence ID" value="BDH78899.1"/>
    <property type="molecule type" value="Genomic_DNA"/>
</dbReference>
<gene>
    <name evidence="2" type="ORF">MTTB_02780</name>
</gene>
<dbReference type="GeneID" id="71964787"/>
<dbReference type="Proteomes" id="UP000831817">
    <property type="component" value="Chromosome"/>
</dbReference>
<evidence type="ECO:0000313" key="3">
    <source>
        <dbReference type="Proteomes" id="UP000831817"/>
    </source>
</evidence>